<dbReference type="InterPro" id="IPR001789">
    <property type="entry name" value="Sig_transdc_resp-reg_receiver"/>
</dbReference>
<dbReference type="SUPFAM" id="SSF52172">
    <property type="entry name" value="CheY-like"/>
    <property type="match status" value="1"/>
</dbReference>
<dbReference type="GO" id="GO:0000160">
    <property type="term" value="P:phosphorelay signal transduction system"/>
    <property type="evidence" value="ECO:0007669"/>
    <property type="project" value="InterPro"/>
</dbReference>
<dbReference type="EMBL" id="UINC01116174">
    <property type="protein sequence ID" value="SVC87729.1"/>
    <property type="molecule type" value="Genomic_DNA"/>
</dbReference>
<evidence type="ECO:0000313" key="2">
    <source>
        <dbReference type="EMBL" id="SVC87729.1"/>
    </source>
</evidence>
<reference evidence="2" key="1">
    <citation type="submission" date="2018-05" db="EMBL/GenBank/DDBJ databases">
        <authorList>
            <person name="Lanie J.A."/>
            <person name="Ng W.-L."/>
            <person name="Kazmierczak K.M."/>
            <person name="Andrzejewski T.M."/>
            <person name="Davidsen T.M."/>
            <person name="Wayne K.J."/>
            <person name="Tettelin H."/>
            <person name="Glass J.I."/>
            <person name="Rusch D."/>
            <person name="Podicherti R."/>
            <person name="Tsui H.-C.T."/>
            <person name="Winkler M.E."/>
        </authorList>
    </citation>
    <scope>NUCLEOTIDE SEQUENCE</scope>
</reference>
<feature type="domain" description="Response regulatory" evidence="1">
    <location>
        <begin position="2"/>
        <end position="34"/>
    </location>
</feature>
<dbReference type="Gene3D" id="3.40.50.2300">
    <property type="match status" value="1"/>
</dbReference>
<dbReference type="InterPro" id="IPR011006">
    <property type="entry name" value="CheY-like_superfamily"/>
</dbReference>
<protein>
    <recommendedName>
        <fullName evidence="1">Response regulatory domain-containing protein</fullName>
    </recommendedName>
</protein>
<gene>
    <name evidence="2" type="ORF">METZ01_LOCUS340583</name>
</gene>
<proteinExistence type="predicted"/>
<dbReference type="PROSITE" id="PS50110">
    <property type="entry name" value="RESPONSE_REGULATORY"/>
    <property type="match status" value="1"/>
</dbReference>
<name>A0A382QQD1_9ZZZZ</name>
<organism evidence="2">
    <name type="scientific">marine metagenome</name>
    <dbReference type="NCBI Taxonomy" id="408172"/>
    <lineage>
        <taxon>unclassified sequences</taxon>
        <taxon>metagenomes</taxon>
        <taxon>ecological metagenomes</taxon>
    </lineage>
</organism>
<evidence type="ECO:0000259" key="1">
    <source>
        <dbReference type="PROSITE" id="PS50110"/>
    </source>
</evidence>
<accession>A0A382QQD1</accession>
<dbReference type="AlphaFoldDB" id="A0A382QQD1"/>
<sequence length="34" mass="3824">MQILIAEDEPTNRLLLERTLSNWGHELVVCTDGG</sequence>